<reference evidence="2" key="1">
    <citation type="submission" date="2023-04" db="EMBL/GenBank/DDBJ databases">
        <authorList>
            <person name="Li W."/>
        </authorList>
    </citation>
    <scope>NUCLEOTIDE SEQUENCE</scope>
    <source>
        <strain evidence="2">QITACRE101</strain>
    </source>
</reference>
<dbReference type="Proteomes" id="UP001162044">
    <property type="component" value="Unassembled WGS sequence"/>
</dbReference>
<evidence type="ECO:0000313" key="2">
    <source>
        <dbReference type="EMBL" id="MDH2307308.1"/>
    </source>
</evidence>
<evidence type="ECO:0000313" key="3">
    <source>
        <dbReference type="Proteomes" id="UP001162044"/>
    </source>
</evidence>
<keyword evidence="1" id="KW-1133">Transmembrane helix</keyword>
<evidence type="ECO:0000256" key="1">
    <source>
        <dbReference type="SAM" id="Phobius"/>
    </source>
</evidence>
<feature type="transmembrane region" description="Helical" evidence="1">
    <location>
        <begin position="62"/>
        <end position="83"/>
    </location>
</feature>
<feature type="transmembrane region" description="Helical" evidence="1">
    <location>
        <begin position="33"/>
        <end position="50"/>
    </location>
</feature>
<accession>A0AB35LHT8</accession>
<dbReference type="AlphaFoldDB" id="A0AB35LHT8"/>
<dbReference type="InterPro" id="IPR046125">
    <property type="entry name" value="DUF6122"/>
</dbReference>
<gene>
    <name evidence="2" type="ORF">QDQ51_18035</name>
</gene>
<feature type="transmembrane region" description="Helical" evidence="1">
    <location>
        <begin position="9"/>
        <end position="27"/>
    </location>
</feature>
<comment type="caution">
    <text evidence="2">The sequence shown here is derived from an EMBL/GenBank/DDBJ whole genome shotgun (WGS) entry which is preliminary data.</text>
</comment>
<keyword evidence="1" id="KW-0472">Membrane</keyword>
<proteinExistence type="predicted"/>
<name>A0AB35LHT8_PRORE</name>
<dbReference type="Pfam" id="PF19617">
    <property type="entry name" value="DUF6122"/>
    <property type="match status" value="1"/>
</dbReference>
<protein>
    <submittedName>
        <fullName evidence="2">DUF6122 family protein</fullName>
    </submittedName>
</protein>
<sequence>MLFDIFRNFIHYGFHFLMPIAFGYLFWRKNWKLAALIMIATMAIDLDHLLADPIFDPERCGIGFHPLHSFWAAVIYVVLLFMPSWKLKAIAVGCLFHLFTDSLDCYMGSLKKEMNSPITLSLVIEQRPLGMPNIKKPSNHKNHWGYQIAS</sequence>
<dbReference type="EMBL" id="JARVQW010000011">
    <property type="protein sequence ID" value="MDH2307308.1"/>
    <property type="molecule type" value="Genomic_DNA"/>
</dbReference>
<dbReference type="RefSeq" id="WP_004907447.1">
    <property type="nucleotide sequence ID" value="NZ_ABEXOA020000002.1"/>
</dbReference>
<organism evidence="2 3">
    <name type="scientific">Providencia rettgeri</name>
    <dbReference type="NCBI Taxonomy" id="587"/>
    <lineage>
        <taxon>Bacteria</taxon>
        <taxon>Pseudomonadati</taxon>
        <taxon>Pseudomonadota</taxon>
        <taxon>Gammaproteobacteria</taxon>
        <taxon>Enterobacterales</taxon>
        <taxon>Morganellaceae</taxon>
        <taxon>Providencia</taxon>
    </lineage>
</organism>
<keyword evidence="1" id="KW-0812">Transmembrane</keyword>
<reference evidence="2" key="2">
    <citation type="submission" date="2023-10" db="EMBL/GenBank/DDBJ databases">
        <title>Analysis of Resistance Genes of Carbapenem-resistant Providencia rettgeri.</title>
        <authorList>
            <person name="Liu M."/>
        </authorList>
    </citation>
    <scope>NUCLEOTIDE SEQUENCE</scope>
    <source>
        <strain evidence="2">QITACRE101</strain>
    </source>
</reference>